<dbReference type="AlphaFoldDB" id="A0A0Q2XSB5"/>
<dbReference type="SUPFAM" id="SSF100950">
    <property type="entry name" value="NagB/RpiA/CoA transferase-like"/>
    <property type="match status" value="1"/>
</dbReference>
<dbReference type="InterPro" id="IPR001034">
    <property type="entry name" value="DeoR_HTH"/>
</dbReference>
<accession>A0A0Q2XSB5</accession>
<dbReference type="Pfam" id="PF08220">
    <property type="entry name" value="HTH_DeoR"/>
    <property type="match status" value="1"/>
</dbReference>
<evidence type="ECO:0000313" key="5">
    <source>
        <dbReference type="EMBL" id="KQH84060.1"/>
    </source>
</evidence>
<dbReference type="GO" id="GO:0003700">
    <property type="term" value="F:DNA-binding transcription factor activity"/>
    <property type="evidence" value="ECO:0007669"/>
    <property type="project" value="InterPro"/>
</dbReference>
<organism evidence="5 6">
    <name type="scientific">Vibrio furnissii</name>
    <dbReference type="NCBI Taxonomy" id="29494"/>
    <lineage>
        <taxon>Bacteria</taxon>
        <taxon>Pseudomonadati</taxon>
        <taxon>Pseudomonadota</taxon>
        <taxon>Gammaproteobacteria</taxon>
        <taxon>Vibrionales</taxon>
        <taxon>Vibrionaceae</taxon>
        <taxon>Vibrio</taxon>
    </lineage>
</organism>
<name>A0A0Q2XSB5_VIBFU</name>
<keyword evidence="6" id="KW-1185">Reference proteome</keyword>
<dbReference type="PANTHER" id="PTHR30363">
    <property type="entry name" value="HTH-TYPE TRANSCRIPTIONAL REGULATOR SRLR-RELATED"/>
    <property type="match status" value="1"/>
</dbReference>
<dbReference type="InterPro" id="IPR014036">
    <property type="entry name" value="DeoR-like_C"/>
</dbReference>
<dbReference type="SUPFAM" id="SSF46785">
    <property type="entry name" value="Winged helix' DNA-binding domain"/>
    <property type="match status" value="1"/>
</dbReference>
<keyword evidence="1" id="KW-0805">Transcription regulation</keyword>
<dbReference type="EMBL" id="LKHS01000022">
    <property type="protein sequence ID" value="KQH84060.1"/>
    <property type="molecule type" value="Genomic_DNA"/>
</dbReference>
<sequence length="257" mass="28056">MEKFSPEERHQLILNLLNAHHKVMATDLAAQLGSTEATIRRDLRFLANEGLCKRIHGGALSLVPATGTQEQRLENRHSEKQALALAALSIIKANHVIFLDASSTHMLLASLLPNTIGLTVVTNSPAIAMRLLARQSIRTILLGGELDDSVGGAVDITAVEALQKFRFDLCFMGICGWSSETGFSAIHYQDAEFKRHVTSKGGAMVALCTEDKAEALAPYPFLPSERLDYLVCSPNSHTISDHFHQLDCTVITSQPVE</sequence>
<dbReference type="Proteomes" id="UP000051221">
    <property type="component" value="Unassembled WGS sequence"/>
</dbReference>
<keyword evidence="2" id="KW-0238">DNA-binding</keyword>
<evidence type="ECO:0000256" key="2">
    <source>
        <dbReference type="ARBA" id="ARBA00023125"/>
    </source>
</evidence>
<feature type="domain" description="HTH deoR-type" evidence="4">
    <location>
        <begin position="6"/>
        <end position="61"/>
    </location>
</feature>
<dbReference type="InterPro" id="IPR037171">
    <property type="entry name" value="NagB/RpiA_transferase-like"/>
</dbReference>
<proteinExistence type="predicted"/>
<dbReference type="InterPro" id="IPR050313">
    <property type="entry name" value="Carb_Metab_HTH_regulators"/>
</dbReference>
<dbReference type="SMART" id="SM01134">
    <property type="entry name" value="DeoRC"/>
    <property type="match status" value="1"/>
</dbReference>
<dbReference type="PROSITE" id="PS51000">
    <property type="entry name" value="HTH_DEOR_2"/>
    <property type="match status" value="1"/>
</dbReference>
<dbReference type="PANTHER" id="PTHR30363:SF44">
    <property type="entry name" value="AGA OPERON TRANSCRIPTIONAL REPRESSOR-RELATED"/>
    <property type="match status" value="1"/>
</dbReference>
<protein>
    <submittedName>
        <fullName evidence="5">DeoR family transcriptional regulator</fullName>
    </submittedName>
</protein>
<reference evidence="5 6" key="1">
    <citation type="submission" date="2015-08" db="EMBL/GenBank/DDBJ databases">
        <title>Antibacterial properties of a collection of Vibrionaceae strains.</title>
        <authorList>
            <person name="Giubergia S."/>
        </authorList>
    </citation>
    <scope>NUCLEOTIDE SEQUENCE [LARGE SCALE GENOMIC DNA]</scope>
    <source>
        <strain evidence="5 6">S0821</strain>
    </source>
</reference>
<dbReference type="InterPro" id="IPR018356">
    <property type="entry name" value="Tscrpt_reg_HTH_DeoR_CS"/>
</dbReference>
<dbReference type="Pfam" id="PF00455">
    <property type="entry name" value="DeoRC"/>
    <property type="match status" value="1"/>
</dbReference>
<evidence type="ECO:0000256" key="1">
    <source>
        <dbReference type="ARBA" id="ARBA00023015"/>
    </source>
</evidence>
<evidence type="ECO:0000313" key="6">
    <source>
        <dbReference type="Proteomes" id="UP000051221"/>
    </source>
</evidence>
<evidence type="ECO:0000259" key="4">
    <source>
        <dbReference type="PROSITE" id="PS51000"/>
    </source>
</evidence>
<dbReference type="InterPro" id="IPR036388">
    <property type="entry name" value="WH-like_DNA-bd_sf"/>
</dbReference>
<comment type="caution">
    <text evidence="5">The sequence shown here is derived from an EMBL/GenBank/DDBJ whole genome shotgun (WGS) entry which is preliminary data.</text>
</comment>
<dbReference type="GO" id="GO:0003677">
    <property type="term" value="F:DNA binding"/>
    <property type="evidence" value="ECO:0007669"/>
    <property type="project" value="UniProtKB-KW"/>
</dbReference>
<gene>
    <name evidence="5" type="ORF">AMR76_19640</name>
</gene>
<dbReference type="Gene3D" id="1.10.10.10">
    <property type="entry name" value="Winged helix-like DNA-binding domain superfamily/Winged helix DNA-binding domain"/>
    <property type="match status" value="1"/>
</dbReference>
<dbReference type="PRINTS" id="PR00037">
    <property type="entry name" value="HTHLACR"/>
</dbReference>
<dbReference type="SMART" id="SM00420">
    <property type="entry name" value="HTH_DEOR"/>
    <property type="match status" value="1"/>
</dbReference>
<evidence type="ECO:0000256" key="3">
    <source>
        <dbReference type="ARBA" id="ARBA00023163"/>
    </source>
</evidence>
<keyword evidence="3" id="KW-0804">Transcription</keyword>
<dbReference type="RefSeq" id="WP_055466962.1">
    <property type="nucleotide sequence ID" value="NZ_CP035694.1"/>
</dbReference>
<dbReference type="InterPro" id="IPR036390">
    <property type="entry name" value="WH_DNA-bd_sf"/>
</dbReference>
<dbReference type="InParanoid" id="A0A0Q2XSB5"/>
<dbReference type="PROSITE" id="PS00894">
    <property type="entry name" value="HTH_DEOR_1"/>
    <property type="match status" value="1"/>
</dbReference>